<proteinExistence type="predicted"/>
<feature type="signal peptide" evidence="1">
    <location>
        <begin position="1"/>
        <end position="15"/>
    </location>
</feature>
<dbReference type="EMBL" id="GGFL01016029">
    <property type="protein sequence ID" value="MBW80207.1"/>
    <property type="molecule type" value="Transcribed_RNA"/>
</dbReference>
<protein>
    <submittedName>
        <fullName evidence="2">Putative secreted protein</fullName>
    </submittedName>
</protein>
<sequence length="68" mass="7142">MAALVVLVGVDFAWSGGVALAPEQIGTGTDGKVVLRHSGTSSSEPSPQSSFTLQVRFRSIHLPLAHRN</sequence>
<name>A0A2M4DRM5_ANODA</name>
<evidence type="ECO:0000313" key="2">
    <source>
        <dbReference type="EMBL" id="MBW80207.1"/>
    </source>
</evidence>
<accession>A0A2M4DRM5</accession>
<keyword evidence="1" id="KW-0732">Signal</keyword>
<reference evidence="2" key="1">
    <citation type="submission" date="2018-01" db="EMBL/GenBank/DDBJ databases">
        <title>An insight into the sialome of Amazonian anophelines.</title>
        <authorList>
            <person name="Ribeiro J.M."/>
            <person name="Scarpassa V."/>
            <person name="Calvo E."/>
        </authorList>
    </citation>
    <scope>NUCLEOTIDE SEQUENCE</scope>
</reference>
<dbReference type="AlphaFoldDB" id="A0A2M4DRM5"/>
<feature type="chain" id="PRO_5014753398" evidence="1">
    <location>
        <begin position="16"/>
        <end position="68"/>
    </location>
</feature>
<organism evidence="2">
    <name type="scientific">Anopheles darlingi</name>
    <name type="common">Mosquito</name>
    <dbReference type="NCBI Taxonomy" id="43151"/>
    <lineage>
        <taxon>Eukaryota</taxon>
        <taxon>Metazoa</taxon>
        <taxon>Ecdysozoa</taxon>
        <taxon>Arthropoda</taxon>
        <taxon>Hexapoda</taxon>
        <taxon>Insecta</taxon>
        <taxon>Pterygota</taxon>
        <taxon>Neoptera</taxon>
        <taxon>Endopterygota</taxon>
        <taxon>Diptera</taxon>
        <taxon>Nematocera</taxon>
        <taxon>Culicoidea</taxon>
        <taxon>Culicidae</taxon>
        <taxon>Anophelinae</taxon>
        <taxon>Anopheles</taxon>
    </lineage>
</organism>
<evidence type="ECO:0000256" key="1">
    <source>
        <dbReference type="SAM" id="SignalP"/>
    </source>
</evidence>